<sequence length="159" mass="17558">MALTIKSPAFENGKKIPIKYTCDGESVSPPLLWEGIPDSARSLVLISDDPDAPMGTWVHWVVYDIPPKITEFPENIPTVQDLANLEEQNLGGKQGMNSGGKIGYYPPCPPSGTHRYFFKLYALDAMLEIEPGATKNEILQAMHGHVIAETQLMGLYSRK</sequence>
<dbReference type="SUPFAM" id="SSF49777">
    <property type="entry name" value="PEBP-like"/>
    <property type="match status" value="1"/>
</dbReference>
<evidence type="ECO:0000313" key="1">
    <source>
        <dbReference type="EMBL" id="HCW93026.1"/>
    </source>
</evidence>
<name>A0A3D5QB21_FLESI</name>
<dbReference type="Gene3D" id="3.90.280.10">
    <property type="entry name" value="PEBP-like"/>
    <property type="match status" value="1"/>
</dbReference>
<dbReference type="InterPro" id="IPR036610">
    <property type="entry name" value="PEBP-like_sf"/>
</dbReference>
<evidence type="ECO:0000313" key="2">
    <source>
        <dbReference type="Proteomes" id="UP000262325"/>
    </source>
</evidence>
<dbReference type="CDD" id="cd00865">
    <property type="entry name" value="PEBP_bact_arch"/>
    <property type="match status" value="1"/>
</dbReference>
<protein>
    <submittedName>
        <fullName evidence="1">YbhB/YbcL family Raf kinase inhibitor-like protein</fullName>
    </submittedName>
</protein>
<gene>
    <name evidence="1" type="ORF">DHM44_05030</name>
</gene>
<dbReference type="InterPro" id="IPR008914">
    <property type="entry name" value="PEBP"/>
</dbReference>
<reference evidence="1 2" key="1">
    <citation type="journal article" date="2018" name="Nat. Biotechnol.">
        <title>A standardized bacterial taxonomy based on genome phylogeny substantially revises the tree of life.</title>
        <authorList>
            <person name="Parks D.H."/>
            <person name="Chuvochina M."/>
            <person name="Waite D.W."/>
            <person name="Rinke C."/>
            <person name="Skarshewski A."/>
            <person name="Chaumeil P.A."/>
            <person name="Hugenholtz P."/>
        </authorList>
    </citation>
    <scope>NUCLEOTIDE SEQUENCE [LARGE SCALE GENOMIC DNA]</scope>
    <source>
        <strain evidence="1">UBA8672</strain>
    </source>
</reference>
<dbReference type="PANTHER" id="PTHR30289:SF1">
    <property type="entry name" value="PEBP (PHOSPHATIDYLETHANOLAMINE-BINDING PROTEIN) FAMILY PROTEIN"/>
    <property type="match status" value="1"/>
</dbReference>
<accession>A0A3D5QB21</accession>
<comment type="caution">
    <text evidence="1">The sequence shown here is derived from an EMBL/GenBank/DDBJ whole genome shotgun (WGS) entry which is preliminary data.</text>
</comment>
<dbReference type="InterPro" id="IPR005247">
    <property type="entry name" value="YbhB_YbcL/LppC-like"/>
</dbReference>
<proteinExistence type="predicted"/>
<dbReference type="AlphaFoldDB" id="A0A3D5QB21"/>
<organism evidence="1 2">
    <name type="scientific">Flexistipes sinusarabici</name>
    <dbReference type="NCBI Taxonomy" id="2352"/>
    <lineage>
        <taxon>Bacteria</taxon>
        <taxon>Pseudomonadati</taxon>
        <taxon>Deferribacterota</taxon>
        <taxon>Deferribacteres</taxon>
        <taxon>Deferribacterales</taxon>
        <taxon>Flexistipitaceae</taxon>
        <taxon>Flexistipes</taxon>
    </lineage>
</organism>
<dbReference type="Proteomes" id="UP000262325">
    <property type="component" value="Unassembled WGS sequence"/>
</dbReference>
<dbReference type="PANTHER" id="PTHR30289">
    <property type="entry name" value="UNCHARACTERIZED PROTEIN YBCL-RELATED"/>
    <property type="match status" value="1"/>
</dbReference>
<dbReference type="Pfam" id="PF01161">
    <property type="entry name" value="PBP"/>
    <property type="match status" value="1"/>
</dbReference>
<dbReference type="EMBL" id="DPPF01000100">
    <property type="protein sequence ID" value="HCW93026.1"/>
    <property type="molecule type" value="Genomic_DNA"/>
</dbReference>
<dbReference type="NCBIfam" id="TIGR00481">
    <property type="entry name" value="YbhB/YbcL family Raf kinase inhibitor-like protein"/>
    <property type="match status" value="1"/>
</dbReference>